<evidence type="ECO:0000313" key="3">
    <source>
        <dbReference type="Proteomes" id="UP000719412"/>
    </source>
</evidence>
<dbReference type="Proteomes" id="UP000719412">
    <property type="component" value="Unassembled WGS sequence"/>
</dbReference>
<proteinExistence type="predicted"/>
<reference evidence="2" key="1">
    <citation type="journal article" date="2020" name="J Insects Food Feed">
        <title>The yellow mealworm (Tenebrio molitor) genome: a resource for the emerging insects as food and feed industry.</title>
        <authorList>
            <person name="Eriksson T."/>
            <person name="Andere A."/>
            <person name="Kelstrup H."/>
            <person name="Emery V."/>
            <person name="Picard C."/>
        </authorList>
    </citation>
    <scope>NUCLEOTIDE SEQUENCE</scope>
    <source>
        <strain evidence="2">Stoneville</strain>
        <tissue evidence="2">Whole head</tissue>
    </source>
</reference>
<accession>A0A8J6LHK5</accession>
<keyword evidence="3" id="KW-1185">Reference proteome</keyword>
<gene>
    <name evidence="2" type="ORF">GEV33_003453</name>
</gene>
<sequence>MVRTKKARFLLWLGGTKPYPEAPTTTPLVSPLSGGAGGKTTGPGFCLGSLADCRGESRPPLNPPSDSKPPKNWPRTTARKQTENTKMAWNGARVRRCWMVERRMRGVWPAPSYISKYSLGARGQAAEERACIDRQMKVPTCLPTQMASHRASLDAADGEPEQEISAPGTLLQETSTTRQETRTFMPA</sequence>
<comment type="caution">
    <text evidence="2">The sequence shown here is derived from an EMBL/GenBank/DDBJ whole genome shotgun (WGS) entry which is preliminary data.</text>
</comment>
<protein>
    <submittedName>
        <fullName evidence="2">Uncharacterized protein</fullName>
    </submittedName>
</protein>
<evidence type="ECO:0000313" key="2">
    <source>
        <dbReference type="EMBL" id="KAH0819338.1"/>
    </source>
</evidence>
<dbReference type="EMBL" id="JABDTM020014782">
    <property type="protein sequence ID" value="KAH0819338.1"/>
    <property type="molecule type" value="Genomic_DNA"/>
</dbReference>
<feature type="compositionally biased region" description="Low complexity" evidence="1">
    <location>
        <begin position="169"/>
        <end position="178"/>
    </location>
</feature>
<name>A0A8J6LHK5_TENMO</name>
<reference evidence="2" key="2">
    <citation type="submission" date="2021-08" db="EMBL/GenBank/DDBJ databases">
        <authorList>
            <person name="Eriksson T."/>
        </authorList>
    </citation>
    <scope>NUCLEOTIDE SEQUENCE</scope>
    <source>
        <strain evidence="2">Stoneville</strain>
        <tissue evidence="2">Whole head</tissue>
    </source>
</reference>
<evidence type="ECO:0000256" key="1">
    <source>
        <dbReference type="SAM" id="MobiDB-lite"/>
    </source>
</evidence>
<dbReference type="AlphaFoldDB" id="A0A8J6LHK5"/>
<feature type="region of interest" description="Disordered" evidence="1">
    <location>
        <begin position="155"/>
        <end position="187"/>
    </location>
</feature>
<organism evidence="2 3">
    <name type="scientific">Tenebrio molitor</name>
    <name type="common">Yellow mealworm beetle</name>
    <dbReference type="NCBI Taxonomy" id="7067"/>
    <lineage>
        <taxon>Eukaryota</taxon>
        <taxon>Metazoa</taxon>
        <taxon>Ecdysozoa</taxon>
        <taxon>Arthropoda</taxon>
        <taxon>Hexapoda</taxon>
        <taxon>Insecta</taxon>
        <taxon>Pterygota</taxon>
        <taxon>Neoptera</taxon>
        <taxon>Endopterygota</taxon>
        <taxon>Coleoptera</taxon>
        <taxon>Polyphaga</taxon>
        <taxon>Cucujiformia</taxon>
        <taxon>Tenebrionidae</taxon>
        <taxon>Tenebrio</taxon>
    </lineage>
</organism>
<feature type="region of interest" description="Disordered" evidence="1">
    <location>
        <begin position="56"/>
        <end position="83"/>
    </location>
</feature>